<sequence>MPKATPRSDLPFEIRKSTIQGRGAFATRRIRPGQRIIEYTGEHITPDEGDRRYEESGMGRHHTFLFTLDDDTVVDGKRGGNESRYINHSCDPNCEAIIEGPHIFIYAKKNIQPGSELTYDYQYERRPDHTKEDEEFYACRCGTAKCRGTILAPPKRKRAKKKSAAKRGRA</sequence>
<dbReference type="InterPro" id="IPR001214">
    <property type="entry name" value="SET_dom"/>
</dbReference>
<dbReference type="PANTHER" id="PTHR22884">
    <property type="entry name" value="SET DOMAIN PROTEINS"/>
    <property type="match status" value="1"/>
</dbReference>
<dbReference type="Gene3D" id="2.170.270.10">
    <property type="entry name" value="SET domain"/>
    <property type="match status" value="1"/>
</dbReference>
<feature type="domain" description="Post-SET" evidence="7">
    <location>
        <begin position="135"/>
        <end position="151"/>
    </location>
</feature>
<keyword evidence="2" id="KW-0158">Chromosome</keyword>
<gene>
    <name evidence="8" type="ORF">J421_0909</name>
</gene>
<dbReference type="GO" id="GO:0005694">
    <property type="term" value="C:chromosome"/>
    <property type="evidence" value="ECO:0007669"/>
    <property type="project" value="UniProtKB-SubCell"/>
</dbReference>
<evidence type="ECO:0000256" key="3">
    <source>
        <dbReference type="ARBA" id="ARBA00022603"/>
    </source>
</evidence>
<dbReference type="eggNOG" id="COG2940">
    <property type="taxonomic scope" value="Bacteria"/>
</dbReference>
<evidence type="ECO:0000313" key="8">
    <source>
        <dbReference type="EMBL" id="AHG88446.1"/>
    </source>
</evidence>
<accession>W0RCC6</accession>
<dbReference type="InParanoid" id="W0RCC6"/>
<name>W0RCC6_9BACT</name>
<reference evidence="8 9" key="1">
    <citation type="journal article" date="2014" name="Genome Announc.">
        <title>Genome Sequence and Methylome of Soil Bacterium Gemmatirosa kalamazoonensis KBS708T, a Member of the Rarely Cultivated Gemmatimonadetes Phylum.</title>
        <authorList>
            <person name="Debruyn J.M."/>
            <person name="Radosevich M."/>
            <person name="Wommack K.E."/>
            <person name="Polson S.W."/>
            <person name="Hauser L.J."/>
            <person name="Fawaz M.N."/>
            <person name="Korlach J."/>
            <person name="Tsai Y.C."/>
        </authorList>
    </citation>
    <scope>NUCLEOTIDE SEQUENCE [LARGE SCALE GENOMIC DNA]</scope>
    <source>
        <strain evidence="8 9">KBS708</strain>
    </source>
</reference>
<dbReference type="OrthoDB" id="9790349at2"/>
<dbReference type="InterPro" id="IPR003616">
    <property type="entry name" value="Post-SET_dom"/>
</dbReference>
<dbReference type="PROSITE" id="PS50868">
    <property type="entry name" value="POST_SET"/>
    <property type="match status" value="1"/>
</dbReference>
<dbReference type="SMART" id="SM00317">
    <property type="entry name" value="SET"/>
    <property type="match status" value="1"/>
</dbReference>
<keyword evidence="9" id="KW-1185">Reference proteome</keyword>
<comment type="subcellular location">
    <subcellularLocation>
        <location evidence="1">Chromosome</location>
    </subcellularLocation>
</comment>
<keyword evidence="5" id="KW-0949">S-adenosyl-L-methionine</keyword>
<keyword evidence="3" id="KW-0489">Methyltransferase</keyword>
<dbReference type="PROSITE" id="PS50280">
    <property type="entry name" value="SET"/>
    <property type="match status" value="1"/>
</dbReference>
<evidence type="ECO:0000256" key="5">
    <source>
        <dbReference type="ARBA" id="ARBA00022691"/>
    </source>
</evidence>
<organism evidence="8 9">
    <name type="scientific">Gemmatirosa kalamazoonensis</name>
    <dbReference type="NCBI Taxonomy" id="861299"/>
    <lineage>
        <taxon>Bacteria</taxon>
        <taxon>Pseudomonadati</taxon>
        <taxon>Gemmatimonadota</taxon>
        <taxon>Gemmatimonadia</taxon>
        <taxon>Gemmatimonadales</taxon>
        <taxon>Gemmatimonadaceae</taxon>
        <taxon>Gemmatirosa</taxon>
    </lineage>
</organism>
<evidence type="ECO:0000259" key="6">
    <source>
        <dbReference type="PROSITE" id="PS50280"/>
    </source>
</evidence>
<dbReference type="EMBL" id="CP007128">
    <property type="protein sequence ID" value="AHG88446.1"/>
    <property type="molecule type" value="Genomic_DNA"/>
</dbReference>
<keyword evidence="4" id="KW-0808">Transferase</keyword>
<evidence type="ECO:0000256" key="1">
    <source>
        <dbReference type="ARBA" id="ARBA00004286"/>
    </source>
</evidence>
<dbReference type="AlphaFoldDB" id="W0RCC6"/>
<dbReference type="InterPro" id="IPR050777">
    <property type="entry name" value="SET2_Histone-Lys_MeTrsfase"/>
</dbReference>
<dbReference type="Proteomes" id="UP000019151">
    <property type="component" value="Chromosome"/>
</dbReference>
<dbReference type="RefSeq" id="WP_025409984.1">
    <property type="nucleotide sequence ID" value="NZ_CP007128.1"/>
</dbReference>
<dbReference type="SUPFAM" id="SSF82199">
    <property type="entry name" value="SET domain"/>
    <property type="match status" value="1"/>
</dbReference>
<dbReference type="STRING" id="861299.J421_0909"/>
<feature type="domain" description="SET" evidence="6">
    <location>
        <begin position="10"/>
        <end position="122"/>
    </location>
</feature>
<evidence type="ECO:0000259" key="7">
    <source>
        <dbReference type="PROSITE" id="PS50868"/>
    </source>
</evidence>
<dbReference type="InterPro" id="IPR046341">
    <property type="entry name" value="SET_dom_sf"/>
</dbReference>
<dbReference type="Pfam" id="PF00856">
    <property type="entry name" value="SET"/>
    <property type="match status" value="1"/>
</dbReference>
<evidence type="ECO:0000256" key="4">
    <source>
        <dbReference type="ARBA" id="ARBA00022679"/>
    </source>
</evidence>
<dbReference type="HOGENOM" id="CLU_020840_4_1_0"/>
<dbReference type="KEGG" id="gba:J421_0909"/>
<proteinExistence type="predicted"/>
<dbReference type="GO" id="GO:0008168">
    <property type="term" value="F:methyltransferase activity"/>
    <property type="evidence" value="ECO:0007669"/>
    <property type="project" value="UniProtKB-KW"/>
</dbReference>
<dbReference type="GO" id="GO:0032259">
    <property type="term" value="P:methylation"/>
    <property type="evidence" value="ECO:0007669"/>
    <property type="project" value="UniProtKB-KW"/>
</dbReference>
<evidence type="ECO:0000313" key="9">
    <source>
        <dbReference type="Proteomes" id="UP000019151"/>
    </source>
</evidence>
<evidence type="ECO:0000256" key="2">
    <source>
        <dbReference type="ARBA" id="ARBA00022454"/>
    </source>
</evidence>
<protein>
    <submittedName>
        <fullName evidence="8">Nuclear protein SET</fullName>
    </submittedName>
</protein>